<evidence type="ECO:0000313" key="2">
    <source>
        <dbReference type="Proteomes" id="UP000603904"/>
    </source>
</evidence>
<reference evidence="1 2" key="1">
    <citation type="submission" date="2021-01" db="EMBL/GenBank/DDBJ databases">
        <title>Whole genome shotgun sequence of Microbispora corallina NBRC 16416.</title>
        <authorList>
            <person name="Komaki H."/>
            <person name="Tamura T."/>
        </authorList>
    </citation>
    <scope>NUCLEOTIDE SEQUENCE [LARGE SCALE GENOMIC DNA]</scope>
    <source>
        <strain evidence="1 2">NBRC 16416</strain>
    </source>
</reference>
<dbReference type="Proteomes" id="UP000603904">
    <property type="component" value="Unassembled WGS sequence"/>
</dbReference>
<comment type="caution">
    <text evidence="1">The sequence shown here is derived from an EMBL/GenBank/DDBJ whole genome shotgun (WGS) entry which is preliminary data.</text>
</comment>
<keyword evidence="2" id="KW-1185">Reference proteome</keyword>
<sequence length="175" mass="19447">MKGQPIRDLVTLAKELAQPEMERRSVWHLLAGWNNWVLVLVRHTKKGSPPEKPAGVPAVRIRPEFLRRAGVDLSPEQLIHERMGRYLRAQAQEAPQIDVDQAASVATDAALAVLAELSVPLPGTRAHDQQDARLRAAGVRQFADSLTIPDRKDAHPMDARYAAQARELADMIEAF</sequence>
<name>A0ABQ4GBH7_9ACTN</name>
<accession>A0ABQ4GBH7</accession>
<evidence type="ECO:0000313" key="1">
    <source>
        <dbReference type="EMBL" id="GIH44434.1"/>
    </source>
</evidence>
<protein>
    <submittedName>
        <fullName evidence="1">Uncharacterized protein</fullName>
    </submittedName>
</protein>
<proteinExistence type="predicted"/>
<gene>
    <name evidence="1" type="ORF">Mco01_74340</name>
</gene>
<organism evidence="1 2">
    <name type="scientific">Microbispora corallina</name>
    <dbReference type="NCBI Taxonomy" id="83302"/>
    <lineage>
        <taxon>Bacteria</taxon>
        <taxon>Bacillati</taxon>
        <taxon>Actinomycetota</taxon>
        <taxon>Actinomycetes</taxon>
        <taxon>Streptosporangiales</taxon>
        <taxon>Streptosporangiaceae</taxon>
        <taxon>Microbispora</taxon>
    </lineage>
</organism>
<dbReference type="EMBL" id="BOOC01000059">
    <property type="protein sequence ID" value="GIH44434.1"/>
    <property type="molecule type" value="Genomic_DNA"/>
</dbReference>